<dbReference type="InterPro" id="IPR001128">
    <property type="entry name" value="Cyt_P450"/>
</dbReference>
<dbReference type="SUPFAM" id="SSF48264">
    <property type="entry name" value="Cytochrome P450"/>
    <property type="match status" value="1"/>
</dbReference>
<dbReference type="InterPro" id="IPR002397">
    <property type="entry name" value="Cyt_P450_B"/>
</dbReference>
<evidence type="ECO:0000313" key="9">
    <source>
        <dbReference type="Proteomes" id="UP000612585"/>
    </source>
</evidence>
<dbReference type="GO" id="GO:0016705">
    <property type="term" value="F:oxidoreductase activity, acting on paired donors, with incorporation or reduction of molecular oxygen"/>
    <property type="evidence" value="ECO:0007669"/>
    <property type="project" value="InterPro"/>
</dbReference>
<dbReference type="AlphaFoldDB" id="A0A8J3ZAZ7"/>
<dbReference type="RefSeq" id="WP_204004812.1">
    <property type="nucleotide sequence ID" value="NZ_BOPG01000056.1"/>
</dbReference>
<reference evidence="8" key="1">
    <citation type="submission" date="2021-01" db="EMBL/GenBank/DDBJ databases">
        <title>Whole genome shotgun sequence of Virgisporangium aurantiacum NBRC 16421.</title>
        <authorList>
            <person name="Komaki H."/>
            <person name="Tamura T."/>
        </authorList>
    </citation>
    <scope>NUCLEOTIDE SEQUENCE</scope>
    <source>
        <strain evidence="8">NBRC 16421</strain>
    </source>
</reference>
<dbReference type="FunFam" id="1.10.630.10:FF:000018">
    <property type="entry name" value="Cytochrome P450 monooxygenase"/>
    <property type="match status" value="1"/>
</dbReference>
<gene>
    <name evidence="8" type="ORF">Vau01_079830</name>
</gene>
<dbReference type="GO" id="GO:0005506">
    <property type="term" value="F:iron ion binding"/>
    <property type="evidence" value="ECO:0007669"/>
    <property type="project" value="InterPro"/>
</dbReference>
<evidence type="ECO:0000256" key="1">
    <source>
        <dbReference type="ARBA" id="ARBA00010617"/>
    </source>
</evidence>
<accession>A0A8J3ZAZ7</accession>
<keyword evidence="9" id="KW-1185">Reference proteome</keyword>
<dbReference type="CDD" id="cd20625">
    <property type="entry name" value="CYP164-like"/>
    <property type="match status" value="1"/>
</dbReference>
<evidence type="ECO:0000256" key="3">
    <source>
        <dbReference type="ARBA" id="ARBA00022723"/>
    </source>
</evidence>
<dbReference type="PANTHER" id="PTHR46696:SF1">
    <property type="entry name" value="CYTOCHROME P450 YJIB-RELATED"/>
    <property type="match status" value="1"/>
</dbReference>
<comment type="caution">
    <text evidence="8">The sequence shown here is derived from an EMBL/GenBank/DDBJ whole genome shotgun (WGS) entry which is preliminary data.</text>
</comment>
<organism evidence="8 9">
    <name type="scientific">Virgisporangium aurantiacum</name>
    <dbReference type="NCBI Taxonomy" id="175570"/>
    <lineage>
        <taxon>Bacteria</taxon>
        <taxon>Bacillati</taxon>
        <taxon>Actinomycetota</taxon>
        <taxon>Actinomycetes</taxon>
        <taxon>Micromonosporales</taxon>
        <taxon>Micromonosporaceae</taxon>
        <taxon>Virgisporangium</taxon>
    </lineage>
</organism>
<evidence type="ECO:0000256" key="6">
    <source>
        <dbReference type="ARBA" id="ARBA00023033"/>
    </source>
</evidence>
<comment type="similarity">
    <text evidence="1 7">Belongs to the cytochrome P450 family.</text>
</comment>
<dbReference type="InterPro" id="IPR036396">
    <property type="entry name" value="Cyt_P450_sf"/>
</dbReference>
<evidence type="ECO:0000256" key="4">
    <source>
        <dbReference type="ARBA" id="ARBA00023002"/>
    </source>
</evidence>
<dbReference type="PRINTS" id="PR00385">
    <property type="entry name" value="P450"/>
</dbReference>
<keyword evidence="4 7" id="KW-0560">Oxidoreductase</keyword>
<dbReference type="PRINTS" id="PR00359">
    <property type="entry name" value="BP450"/>
</dbReference>
<dbReference type="EMBL" id="BOPG01000056">
    <property type="protein sequence ID" value="GIJ60467.1"/>
    <property type="molecule type" value="Genomic_DNA"/>
</dbReference>
<dbReference type="GO" id="GO:0004497">
    <property type="term" value="F:monooxygenase activity"/>
    <property type="evidence" value="ECO:0007669"/>
    <property type="project" value="UniProtKB-KW"/>
</dbReference>
<dbReference type="PROSITE" id="PS00086">
    <property type="entry name" value="CYTOCHROME_P450"/>
    <property type="match status" value="1"/>
</dbReference>
<keyword evidence="3 7" id="KW-0479">Metal-binding</keyword>
<keyword evidence="5 7" id="KW-0408">Iron</keyword>
<dbReference type="Proteomes" id="UP000612585">
    <property type="component" value="Unassembled WGS sequence"/>
</dbReference>
<evidence type="ECO:0000313" key="8">
    <source>
        <dbReference type="EMBL" id="GIJ60467.1"/>
    </source>
</evidence>
<name>A0A8J3ZAZ7_9ACTN</name>
<keyword evidence="6 7" id="KW-0503">Monooxygenase</keyword>
<dbReference type="GO" id="GO:0017000">
    <property type="term" value="P:antibiotic biosynthetic process"/>
    <property type="evidence" value="ECO:0007669"/>
    <property type="project" value="UniProtKB-ARBA"/>
</dbReference>
<evidence type="ECO:0000256" key="5">
    <source>
        <dbReference type="ARBA" id="ARBA00023004"/>
    </source>
</evidence>
<dbReference type="PANTHER" id="PTHR46696">
    <property type="entry name" value="P450, PUTATIVE (EUROFUNG)-RELATED"/>
    <property type="match status" value="1"/>
</dbReference>
<evidence type="ECO:0000256" key="2">
    <source>
        <dbReference type="ARBA" id="ARBA00022617"/>
    </source>
</evidence>
<dbReference type="Gene3D" id="1.10.630.10">
    <property type="entry name" value="Cytochrome P450"/>
    <property type="match status" value="1"/>
</dbReference>
<sequence>MATSATDVDEVLSELLTPEGRRDLAGVFRRLHELGELHRSQFLGRFVTSYRNVDAVLRDPRVVRRRPARQDVLPAASEHSSRRLINATFMVQDPPDHTRIRRLVSKAFTPRAVVGLQPTIERILAERLDEIDARGDIDLMSDLAFPFPVAVIGHLIGVPEADQPPFQKLVRDLTDALDLAVSDADLGHADAAADTIVEYFTGLVAERRRRPADDLVSALIAVRDDGRSVAEGGDGSDRLTETELLATLVLLFLAGFETTTNLIGNGTYALLNHPAELDALRRDPALLPGAVEEMLRLDTPVQVIPRLTADDVTLPDGTVVPGDRHLLVLLGAANHDPRVFTDPGVLKLNRAEAATLSFGSGIHYCLGAGLARLEARLVFGALLHRFPSIELAETPQWRDGLTVRGLNRLRVTLRRA</sequence>
<keyword evidence="2 7" id="KW-0349">Heme</keyword>
<protein>
    <submittedName>
        <fullName evidence="8">Cytochrome P450</fullName>
    </submittedName>
</protein>
<evidence type="ECO:0000256" key="7">
    <source>
        <dbReference type="RuleBase" id="RU000461"/>
    </source>
</evidence>
<dbReference type="GO" id="GO:0020037">
    <property type="term" value="F:heme binding"/>
    <property type="evidence" value="ECO:0007669"/>
    <property type="project" value="InterPro"/>
</dbReference>
<dbReference type="InterPro" id="IPR017972">
    <property type="entry name" value="Cyt_P450_CS"/>
</dbReference>
<proteinExistence type="inferred from homology"/>
<dbReference type="Pfam" id="PF00067">
    <property type="entry name" value="p450"/>
    <property type="match status" value="1"/>
</dbReference>